<keyword evidence="3" id="KW-1185">Reference proteome</keyword>
<feature type="region of interest" description="Disordered" evidence="1">
    <location>
        <begin position="52"/>
        <end position="83"/>
    </location>
</feature>
<sequence length="83" mass="8999">MSKVLKSVLPIATARVLQPISEPDPTRTPLRGPVWSPTGARRRCVATLSALDKNKQINRPPVQNPIANSDPRSPPGNGRKVLL</sequence>
<evidence type="ECO:0000313" key="2">
    <source>
        <dbReference type="EMBL" id="CAK1552188.1"/>
    </source>
</evidence>
<accession>A0AAV1JVQ9</accession>
<evidence type="ECO:0000313" key="3">
    <source>
        <dbReference type="Proteomes" id="UP001497472"/>
    </source>
</evidence>
<gene>
    <name evidence="2" type="ORF">LNINA_LOCUS11251</name>
</gene>
<comment type="caution">
    <text evidence="2">The sequence shown here is derived from an EMBL/GenBank/DDBJ whole genome shotgun (WGS) entry which is preliminary data.</text>
</comment>
<dbReference type="AlphaFoldDB" id="A0AAV1JVQ9"/>
<dbReference type="EMBL" id="CAVLEF010000132">
    <property type="protein sequence ID" value="CAK1552188.1"/>
    <property type="molecule type" value="Genomic_DNA"/>
</dbReference>
<dbReference type="Proteomes" id="UP001497472">
    <property type="component" value="Unassembled WGS sequence"/>
</dbReference>
<organism evidence="2 3">
    <name type="scientific">Leptosia nina</name>
    <dbReference type="NCBI Taxonomy" id="320188"/>
    <lineage>
        <taxon>Eukaryota</taxon>
        <taxon>Metazoa</taxon>
        <taxon>Ecdysozoa</taxon>
        <taxon>Arthropoda</taxon>
        <taxon>Hexapoda</taxon>
        <taxon>Insecta</taxon>
        <taxon>Pterygota</taxon>
        <taxon>Neoptera</taxon>
        <taxon>Endopterygota</taxon>
        <taxon>Lepidoptera</taxon>
        <taxon>Glossata</taxon>
        <taxon>Ditrysia</taxon>
        <taxon>Papilionoidea</taxon>
        <taxon>Pieridae</taxon>
        <taxon>Pierinae</taxon>
        <taxon>Leptosia</taxon>
    </lineage>
</organism>
<reference evidence="2 3" key="1">
    <citation type="submission" date="2023-11" db="EMBL/GenBank/DDBJ databases">
        <authorList>
            <person name="Okamura Y."/>
        </authorList>
    </citation>
    <scope>NUCLEOTIDE SEQUENCE [LARGE SCALE GENOMIC DNA]</scope>
</reference>
<evidence type="ECO:0000256" key="1">
    <source>
        <dbReference type="SAM" id="MobiDB-lite"/>
    </source>
</evidence>
<proteinExistence type="predicted"/>
<name>A0AAV1JVQ9_9NEOP</name>
<protein>
    <submittedName>
        <fullName evidence="2">Uncharacterized protein</fullName>
    </submittedName>
</protein>